<protein>
    <recommendedName>
        <fullName evidence="4">Fibroin heavy chain</fullName>
    </recommendedName>
</protein>
<feature type="region of interest" description="Disordered" evidence="1">
    <location>
        <begin position="723"/>
        <end position="786"/>
    </location>
</feature>
<gene>
    <name evidence="2" type="ORF">AAG570_010855</name>
</gene>
<dbReference type="EMBL" id="JBFDAA010000006">
    <property type="protein sequence ID" value="KAL1131237.1"/>
    <property type="molecule type" value="Genomic_DNA"/>
</dbReference>
<comment type="caution">
    <text evidence="2">The sequence shown here is derived from an EMBL/GenBank/DDBJ whole genome shotgun (WGS) entry which is preliminary data.</text>
</comment>
<reference evidence="2 3" key="1">
    <citation type="submission" date="2024-07" db="EMBL/GenBank/DDBJ databases">
        <title>Chromosome-level genome assembly of the water stick insect Ranatra chinensis (Heteroptera: Nepidae).</title>
        <authorList>
            <person name="Liu X."/>
        </authorList>
    </citation>
    <scope>NUCLEOTIDE SEQUENCE [LARGE SCALE GENOMIC DNA]</scope>
    <source>
        <strain evidence="2">Cailab_2021Rc</strain>
        <tissue evidence="2">Muscle</tissue>
    </source>
</reference>
<keyword evidence="3" id="KW-1185">Reference proteome</keyword>
<evidence type="ECO:0000313" key="3">
    <source>
        <dbReference type="Proteomes" id="UP001558652"/>
    </source>
</evidence>
<organism evidence="2 3">
    <name type="scientific">Ranatra chinensis</name>
    <dbReference type="NCBI Taxonomy" id="642074"/>
    <lineage>
        <taxon>Eukaryota</taxon>
        <taxon>Metazoa</taxon>
        <taxon>Ecdysozoa</taxon>
        <taxon>Arthropoda</taxon>
        <taxon>Hexapoda</taxon>
        <taxon>Insecta</taxon>
        <taxon>Pterygota</taxon>
        <taxon>Neoptera</taxon>
        <taxon>Paraneoptera</taxon>
        <taxon>Hemiptera</taxon>
        <taxon>Heteroptera</taxon>
        <taxon>Panheteroptera</taxon>
        <taxon>Nepomorpha</taxon>
        <taxon>Nepidae</taxon>
        <taxon>Ranatrinae</taxon>
        <taxon>Ranatra</taxon>
    </lineage>
</organism>
<evidence type="ECO:0000256" key="1">
    <source>
        <dbReference type="SAM" id="MobiDB-lite"/>
    </source>
</evidence>
<accession>A0ABD0YJ25</accession>
<feature type="compositionally biased region" description="Polar residues" evidence="1">
    <location>
        <begin position="755"/>
        <end position="770"/>
    </location>
</feature>
<evidence type="ECO:0008006" key="4">
    <source>
        <dbReference type="Google" id="ProtNLM"/>
    </source>
</evidence>
<name>A0ABD0YJ25_9HEMI</name>
<proteinExistence type="predicted"/>
<feature type="region of interest" description="Disordered" evidence="1">
    <location>
        <begin position="1"/>
        <end position="30"/>
    </location>
</feature>
<evidence type="ECO:0000313" key="2">
    <source>
        <dbReference type="EMBL" id="KAL1131237.1"/>
    </source>
</evidence>
<dbReference type="AlphaFoldDB" id="A0ABD0YJ25"/>
<dbReference type="Proteomes" id="UP001558652">
    <property type="component" value="Unassembled WGS sequence"/>
</dbReference>
<sequence>MSGATGRPRLRTEPEETGYAQPPELERDFKGTIKKVYPLMGRKYSDQHPHTRARSPVREEVITVSELSTHPPKVEGMSQGKNIKKEEKHSFRSLLPKVISVMAIETDIDDHHLTVGRPEMTEKVTSPTARIKSKFFEKPVNYRQSGNLRTSNKHPAELADLGRTPLKTADSCCTLTEIKEHQICTAWNCGDQQKKSNLDRVQAFRSEVLRTILDVSNRTTHHDLNILTVQQRALNRFLKIHFSQERDNYSNALITTRPIPWSPLACSRDRGHGFRHLYITVLCISSGGCRSGGGDSPTAAVFLMRCPIKAGVGLTTPSVTVTTHSLPPQHSPQDRISQHRKNFAVDMPPPKTCDADDGRSETLPLPAPCKALGTTLPPYNWSNETIISHPEQAGFPSLGVPSDLLLTDLKNFLRNASFRSEGQRVSMVDTDPWKLTNSLCQPKYVKCRAWNCTRRNDSKMDRLCRANWRQLVAIDSFVETYEQRVTEIICTTLGMEVLNPSYRAVGRNCPLNRKTSGEETLSDLQMKDKPYGSSDGGFDIESISSYLDDATQGSSSSLTENSKRAIYPETGLNSALNYYRDFGDLGTQATGLYGQSYSSGLQLGVGGQQSYSVSEPTSLYGQEHNQQAGYTGAPGQVGALQSYNGQSLSSSTFNSGLNSLSQGFRPTSNLGAVAGFGQDTIGFGTAGAGYSGLAETGASGASSAGGQYSGGLTSVGGGGAALGQSTLNQAPDRPYQGSLASFGPGSDAGTGGASLSGSVGSPAVSYQGNPGQFKGDSYSSGQLRPFYKPSSYPTKVRTYVPDYKGTSESYANVALAGGLGRPPTRHTAYSAGNGFPGSSHNSNRYYRGSPYIGGPGTFGSSFGYSSPYSFGYNGGRPYGHSYSGVSPYGGRYVRGYKIPGYSSFKSSPAKYDPYSTLENTELYCDYPQSLKLKMASKRRTMFYKNKRCWK</sequence>
<feature type="region of interest" description="Disordered" evidence="1">
    <location>
        <begin position="516"/>
        <end position="535"/>
    </location>
</feature>